<dbReference type="Pfam" id="PF19295">
    <property type="entry name" value="SufBD_N"/>
    <property type="match status" value="1"/>
</dbReference>
<comment type="caution">
    <text evidence="4">The sequence shown here is derived from an EMBL/GenBank/DDBJ whole genome shotgun (WGS) entry which is preliminary data.</text>
</comment>
<organism evidence="4 5">
    <name type="scientific">Aneurinibacillus danicus</name>
    <dbReference type="NCBI Taxonomy" id="267746"/>
    <lineage>
        <taxon>Bacteria</taxon>
        <taxon>Bacillati</taxon>
        <taxon>Bacillota</taxon>
        <taxon>Bacilli</taxon>
        <taxon>Bacillales</taxon>
        <taxon>Paenibacillaceae</taxon>
        <taxon>Aneurinibacillus group</taxon>
        <taxon>Aneurinibacillus</taxon>
    </lineage>
</organism>
<dbReference type="InterPro" id="IPR055346">
    <property type="entry name" value="Fe-S_cluster_assembly_SufBD"/>
</dbReference>
<dbReference type="NCBIfam" id="TIGR01981">
    <property type="entry name" value="sufD"/>
    <property type="match status" value="1"/>
</dbReference>
<evidence type="ECO:0000256" key="1">
    <source>
        <dbReference type="ARBA" id="ARBA00043967"/>
    </source>
</evidence>
<evidence type="ECO:0000313" key="4">
    <source>
        <dbReference type="EMBL" id="GEN33356.1"/>
    </source>
</evidence>
<protein>
    <submittedName>
        <fullName evidence="4">Fe-S cluster assembly protein SufD</fullName>
    </submittedName>
</protein>
<dbReference type="Proteomes" id="UP000321157">
    <property type="component" value="Unassembled WGS sequence"/>
</dbReference>
<dbReference type="Pfam" id="PF01458">
    <property type="entry name" value="SUFBD_core"/>
    <property type="match status" value="1"/>
</dbReference>
<sequence>MSVEANVRFDQEAVARFSQGEPEWLTQLRREGFEGYQQLPLPKLEKTKIDKWNIDSFIPYKEEARLSSIEELPQEIKDLLDAGNDNIIVQKHSSIVYAGINASLKEQGVLFMPLSQAVQEHGELVKKYLFQCGIEKHKVTALHQAFWNGGFFVYVPKNVEVKEPLQTVVWGADEEIALLPHTLIVADANSKVTVVENVIGADYKQPVVVNGMVEVFVQGGAKVQYASVRSLSEQVTDYTYRRGVTENDARIEWLLGDMNHGNTIANTTTILNGNGSSADVKSVAIANGSQKENFVSRVVHIGTHTESNILSRGVMLDEATAIFNGITEMKKGAQKANGEQAENILMIGERARGDANPILLIDEDDVMAGHAASVGPISPLQLYYMMSRGVKRKEAERLIINGFLAPVLDNLLIEGMKKRLSAAIEGKLSR</sequence>
<dbReference type="RefSeq" id="WP_146808645.1">
    <property type="nucleotide sequence ID" value="NZ_BJXX01000040.1"/>
</dbReference>
<comment type="similarity">
    <text evidence="1">Belongs to the iron-sulfur cluster assembly SufBD family.</text>
</comment>
<dbReference type="InterPro" id="IPR037284">
    <property type="entry name" value="SUF_FeS_clus_asmbl_SufBD_sf"/>
</dbReference>
<reference evidence="4 5" key="1">
    <citation type="submission" date="2019-07" db="EMBL/GenBank/DDBJ databases">
        <title>Whole genome shotgun sequence of Aneurinibacillus danicus NBRC 102444.</title>
        <authorList>
            <person name="Hosoyama A."/>
            <person name="Uohara A."/>
            <person name="Ohji S."/>
            <person name="Ichikawa N."/>
        </authorList>
    </citation>
    <scope>NUCLEOTIDE SEQUENCE [LARGE SCALE GENOMIC DNA]</scope>
    <source>
        <strain evidence="4 5">NBRC 102444</strain>
    </source>
</reference>
<feature type="domain" description="SUF system FeS cluster assembly SufBD N-terminal" evidence="3">
    <location>
        <begin position="18"/>
        <end position="166"/>
    </location>
</feature>
<accession>A0A511V374</accession>
<dbReference type="SUPFAM" id="SSF101960">
    <property type="entry name" value="Stabilizer of iron transporter SufD"/>
    <property type="match status" value="1"/>
</dbReference>
<proteinExistence type="inferred from homology"/>
<gene>
    <name evidence="4" type="ORF">ADA01nite_08160</name>
</gene>
<evidence type="ECO:0000259" key="2">
    <source>
        <dbReference type="Pfam" id="PF01458"/>
    </source>
</evidence>
<dbReference type="AlphaFoldDB" id="A0A511V374"/>
<dbReference type="PANTHER" id="PTHR30508">
    <property type="entry name" value="FES CLUSTER ASSEMBLY PROTEIN SUF"/>
    <property type="match status" value="1"/>
</dbReference>
<dbReference type="PANTHER" id="PTHR30508:SF1">
    <property type="entry name" value="UPF0051 PROTEIN ABCI8, CHLOROPLASTIC-RELATED"/>
    <property type="match status" value="1"/>
</dbReference>
<dbReference type="OrthoDB" id="9803529at2"/>
<dbReference type="InterPro" id="IPR011542">
    <property type="entry name" value="SUF_FeS_clus_asmbl_SufD"/>
</dbReference>
<name>A0A511V374_9BACL</name>
<dbReference type="InterPro" id="IPR000825">
    <property type="entry name" value="SUF_FeS_clus_asmbl_SufBD_core"/>
</dbReference>
<dbReference type="InterPro" id="IPR045595">
    <property type="entry name" value="SufBD_N"/>
</dbReference>
<evidence type="ECO:0000313" key="5">
    <source>
        <dbReference type="Proteomes" id="UP000321157"/>
    </source>
</evidence>
<evidence type="ECO:0000259" key="3">
    <source>
        <dbReference type="Pfam" id="PF19295"/>
    </source>
</evidence>
<keyword evidence="5" id="KW-1185">Reference proteome</keyword>
<feature type="domain" description="SUF system FeS cluster assembly SufBD core" evidence="2">
    <location>
        <begin position="174"/>
        <end position="403"/>
    </location>
</feature>
<dbReference type="GO" id="GO:0016226">
    <property type="term" value="P:iron-sulfur cluster assembly"/>
    <property type="evidence" value="ECO:0007669"/>
    <property type="project" value="InterPro"/>
</dbReference>
<dbReference type="EMBL" id="BJXX01000040">
    <property type="protein sequence ID" value="GEN33356.1"/>
    <property type="molecule type" value="Genomic_DNA"/>
</dbReference>